<evidence type="ECO:0000256" key="1">
    <source>
        <dbReference type="ARBA" id="ARBA00023251"/>
    </source>
</evidence>
<dbReference type="Gene3D" id="3.10.180.10">
    <property type="entry name" value="2,3-Dihydroxybiphenyl 1,2-Dioxygenase, domain 1"/>
    <property type="match status" value="1"/>
</dbReference>
<sequence length="235" mass="26157">MAETMIPIFPCRSIDGTWEFYRALGFEQTGRQTRPNPYLSVRRGDIELQFFGWKKHDPSTSMHMCYVMTTDVEALYESFRSGLKGVLGRVPTRGLPRMNVLKDMPYGVRQFLITDPDGIQLRIGQPIEGGELPAPKGKVARSLHTASLLADSKEDHRAAARVLDHLLASDEPLTASDRVKALVMRADMAVHLEDWTLAHDLVAEARAVAPPDGNDVKDELRRLDDLAAALARPSP</sequence>
<proteinExistence type="predicted"/>
<protein>
    <submittedName>
        <fullName evidence="2">VOC family protein</fullName>
    </submittedName>
</protein>
<keyword evidence="1" id="KW-0046">Antibiotic resistance</keyword>
<dbReference type="InterPro" id="IPR000335">
    <property type="entry name" value="Bleomycin-R"/>
</dbReference>
<dbReference type="SUPFAM" id="SSF54593">
    <property type="entry name" value="Glyoxalase/Bleomycin resistance protein/Dihydroxybiphenyl dioxygenase"/>
    <property type="match status" value="1"/>
</dbReference>
<reference evidence="2" key="1">
    <citation type="submission" date="2020-07" db="EMBL/GenBank/DDBJ databases">
        <authorList>
            <person name="Tarantini F.S."/>
            <person name="Hong K.W."/>
            <person name="Chan K.G."/>
        </authorList>
    </citation>
    <scope>NUCLEOTIDE SEQUENCE</scope>
    <source>
        <strain evidence="2">32-07</strain>
    </source>
</reference>
<gene>
    <name evidence="2" type="ORF">AGRA3207_004096</name>
</gene>
<dbReference type="EMBL" id="CP059572">
    <property type="protein sequence ID" value="QXJ23004.1"/>
    <property type="molecule type" value="Genomic_DNA"/>
</dbReference>
<evidence type="ECO:0000313" key="3">
    <source>
        <dbReference type="Proteomes" id="UP001049518"/>
    </source>
</evidence>
<organism evidence="2 3">
    <name type="scientific">Actinomadura graeca</name>
    <dbReference type="NCBI Taxonomy" id="2750812"/>
    <lineage>
        <taxon>Bacteria</taxon>
        <taxon>Bacillati</taxon>
        <taxon>Actinomycetota</taxon>
        <taxon>Actinomycetes</taxon>
        <taxon>Streptosporangiales</taxon>
        <taxon>Thermomonosporaceae</taxon>
        <taxon>Actinomadura</taxon>
    </lineage>
</organism>
<evidence type="ECO:0000313" key="2">
    <source>
        <dbReference type="EMBL" id="QXJ23004.1"/>
    </source>
</evidence>
<dbReference type="CDD" id="cd08349">
    <property type="entry name" value="BLMA_like"/>
    <property type="match status" value="1"/>
</dbReference>
<dbReference type="RefSeq" id="WP_231328680.1">
    <property type="nucleotide sequence ID" value="NZ_CP059572.1"/>
</dbReference>
<dbReference type="InterPro" id="IPR029068">
    <property type="entry name" value="Glyas_Bleomycin-R_OHBP_Dase"/>
</dbReference>
<accession>A0ABX8QYD9</accession>
<name>A0ABX8QYD9_9ACTN</name>
<keyword evidence="3" id="KW-1185">Reference proteome</keyword>
<dbReference type="Proteomes" id="UP001049518">
    <property type="component" value="Chromosome"/>
</dbReference>